<protein>
    <submittedName>
        <fullName evidence="2">Uncharacterized protein</fullName>
    </submittedName>
</protein>
<name>A0A5B7J1X6_PORTR</name>
<keyword evidence="3" id="KW-1185">Reference proteome</keyword>
<dbReference type="Proteomes" id="UP000324222">
    <property type="component" value="Unassembled WGS sequence"/>
</dbReference>
<organism evidence="2 3">
    <name type="scientific">Portunus trituberculatus</name>
    <name type="common">Swimming crab</name>
    <name type="synonym">Neptunus trituberculatus</name>
    <dbReference type="NCBI Taxonomy" id="210409"/>
    <lineage>
        <taxon>Eukaryota</taxon>
        <taxon>Metazoa</taxon>
        <taxon>Ecdysozoa</taxon>
        <taxon>Arthropoda</taxon>
        <taxon>Crustacea</taxon>
        <taxon>Multicrustacea</taxon>
        <taxon>Malacostraca</taxon>
        <taxon>Eumalacostraca</taxon>
        <taxon>Eucarida</taxon>
        <taxon>Decapoda</taxon>
        <taxon>Pleocyemata</taxon>
        <taxon>Brachyura</taxon>
        <taxon>Eubrachyura</taxon>
        <taxon>Portunoidea</taxon>
        <taxon>Portunidae</taxon>
        <taxon>Portuninae</taxon>
        <taxon>Portunus</taxon>
    </lineage>
</organism>
<feature type="compositionally biased region" description="Polar residues" evidence="1">
    <location>
        <begin position="10"/>
        <end position="22"/>
    </location>
</feature>
<feature type="region of interest" description="Disordered" evidence="1">
    <location>
        <begin position="1"/>
        <end position="44"/>
    </location>
</feature>
<accession>A0A5B7J1X6</accession>
<sequence length="71" mass="8016">MGCEMRRHALSSSPRGSDQTHLIAQHRDSLHTRKSSSRQSPGELRLDRAIARLRVSAGCADHLRQRSLLTR</sequence>
<comment type="caution">
    <text evidence="2">The sequence shown here is derived from an EMBL/GenBank/DDBJ whole genome shotgun (WGS) entry which is preliminary data.</text>
</comment>
<reference evidence="2 3" key="1">
    <citation type="submission" date="2019-05" db="EMBL/GenBank/DDBJ databases">
        <title>Another draft genome of Portunus trituberculatus and its Hox gene families provides insights of decapod evolution.</title>
        <authorList>
            <person name="Jeong J.-H."/>
            <person name="Song I."/>
            <person name="Kim S."/>
            <person name="Choi T."/>
            <person name="Kim D."/>
            <person name="Ryu S."/>
            <person name="Kim W."/>
        </authorList>
    </citation>
    <scope>NUCLEOTIDE SEQUENCE [LARGE SCALE GENOMIC DNA]</scope>
    <source>
        <tissue evidence="2">Muscle</tissue>
    </source>
</reference>
<evidence type="ECO:0000256" key="1">
    <source>
        <dbReference type="SAM" id="MobiDB-lite"/>
    </source>
</evidence>
<gene>
    <name evidence="2" type="ORF">E2C01_081736</name>
</gene>
<evidence type="ECO:0000313" key="3">
    <source>
        <dbReference type="Proteomes" id="UP000324222"/>
    </source>
</evidence>
<dbReference type="EMBL" id="VSRR010072881">
    <property type="protein sequence ID" value="MPC86898.1"/>
    <property type="molecule type" value="Genomic_DNA"/>
</dbReference>
<evidence type="ECO:0000313" key="2">
    <source>
        <dbReference type="EMBL" id="MPC86898.1"/>
    </source>
</evidence>
<dbReference type="AlphaFoldDB" id="A0A5B7J1X6"/>
<proteinExistence type="predicted"/>